<dbReference type="InterPro" id="IPR008991">
    <property type="entry name" value="Translation_prot_SH3-like_sf"/>
</dbReference>
<sequence length="99" mass="11690">MTPKLYHGRMGRVRNVTHLTVNVIVKIRMKHRTIAKRINMRIEHMKPSKCQQDFHQIIIECSKLKVEAKNKGVRVCLKRQHTGPVKKHFVSISKNKLRQ</sequence>
<keyword evidence="3" id="KW-0687">Ribonucleoprotein</keyword>
<dbReference type="GO" id="GO:0005840">
    <property type="term" value="C:ribosome"/>
    <property type="evidence" value="ECO:0007669"/>
    <property type="project" value="UniProtKB-KW"/>
</dbReference>
<gene>
    <name evidence="5" type="ORF">OCBIM_22031574mg</name>
</gene>
<dbReference type="GO" id="GO:0006412">
    <property type="term" value="P:translation"/>
    <property type="evidence" value="ECO:0007669"/>
    <property type="project" value="InterPro"/>
</dbReference>
<dbReference type="AlphaFoldDB" id="A0A0L8GLH8"/>
<keyword evidence="2" id="KW-0689">Ribosomal protein</keyword>
<dbReference type="GO" id="GO:1990904">
    <property type="term" value="C:ribonucleoprotein complex"/>
    <property type="evidence" value="ECO:0007669"/>
    <property type="project" value="UniProtKB-KW"/>
</dbReference>
<protein>
    <recommendedName>
        <fullName evidence="4">60S ribosomal protein L21</fullName>
    </recommendedName>
</protein>
<evidence type="ECO:0000256" key="3">
    <source>
        <dbReference type="ARBA" id="ARBA00023274"/>
    </source>
</evidence>
<proteinExistence type="inferred from homology"/>
<evidence type="ECO:0000313" key="5">
    <source>
        <dbReference type="EMBL" id="KOF77866.1"/>
    </source>
</evidence>
<comment type="similarity">
    <text evidence="1">Belongs to the eukaryotic ribosomal protein eL21 family.</text>
</comment>
<dbReference type="PANTHER" id="PTHR20981">
    <property type="entry name" value="60S RIBOSOMAL PROTEIN L21"/>
    <property type="match status" value="1"/>
</dbReference>
<dbReference type="OrthoDB" id="1539250at2759"/>
<dbReference type="Gene3D" id="6.10.250.3260">
    <property type="match status" value="1"/>
</dbReference>
<dbReference type="STRING" id="37653.A0A0L8GLH8"/>
<dbReference type="EMBL" id="KQ421282">
    <property type="protein sequence ID" value="KOF77866.1"/>
    <property type="molecule type" value="Genomic_DNA"/>
</dbReference>
<accession>A0A0L8GLH8</accession>
<dbReference type="SUPFAM" id="SSF50104">
    <property type="entry name" value="Translation proteins SH3-like domain"/>
    <property type="match status" value="1"/>
</dbReference>
<dbReference type="InterPro" id="IPR001147">
    <property type="entry name" value="Ribosomal_eL21"/>
</dbReference>
<reference evidence="5" key="1">
    <citation type="submission" date="2015-07" db="EMBL/GenBank/DDBJ databases">
        <title>MeaNS - Measles Nucleotide Surveillance Program.</title>
        <authorList>
            <person name="Tran T."/>
            <person name="Druce J."/>
        </authorList>
    </citation>
    <scope>NUCLEOTIDE SEQUENCE</scope>
    <source>
        <strain evidence="5">UCB-OBI-ISO-001</strain>
        <tissue evidence="5">Gonad</tissue>
    </source>
</reference>
<dbReference type="Pfam" id="PF01157">
    <property type="entry name" value="Ribosomal_L21e"/>
    <property type="match status" value="1"/>
</dbReference>
<dbReference type="Gene3D" id="2.30.30.70">
    <property type="entry name" value="Ribosomal protein L21"/>
    <property type="match status" value="1"/>
</dbReference>
<evidence type="ECO:0000256" key="2">
    <source>
        <dbReference type="ARBA" id="ARBA00022980"/>
    </source>
</evidence>
<evidence type="ECO:0000256" key="4">
    <source>
        <dbReference type="ARBA" id="ARBA00035327"/>
    </source>
</evidence>
<evidence type="ECO:0000256" key="1">
    <source>
        <dbReference type="ARBA" id="ARBA00008427"/>
    </source>
</evidence>
<dbReference type="GO" id="GO:0003735">
    <property type="term" value="F:structural constituent of ribosome"/>
    <property type="evidence" value="ECO:0007669"/>
    <property type="project" value="InterPro"/>
</dbReference>
<organism evidence="5">
    <name type="scientific">Octopus bimaculoides</name>
    <name type="common">California two-spotted octopus</name>
    <dbReference type="NCBI Taxonomy" id="37653"/>
    <lineage>
        <taxon>Eukaryota</taxon>
        <taxon>Metazoa</taxon>
        <taxon>Spiralia</taxon>
        <taxon>Lophotrochozoa</taxon>
        <taxon>Mollusca</taxon>
        <taxon>Cephalopoda</taxon>
        <taxon>Coleoidea</taxon>
        <taxon>Octopodiformes</taxon>
        <taxon>Octopoda</taxon>
        <taxon>Incirrata</taxon>
        <taxon>Octopodidae</taxon>
        <taxon>Octopus</taxon>
    </lineage>
</organism>
<dbReference type="InterPro" id="IPR036948">
    <property type="entry name" value="Ribosomal_eL21_sf"/>
</dbReference>
<name>A0A0L8GLH8_OCTBM</name>